<gene>
    <name evidence="1" type="ORF">WUBG_18071</name>
</gene>
<reference evidence="2" key="1">
    <citation type="submission" date="2012-08" db="EMBL/GenBank/DDBJ databases">
        <title>The Genome Sequence of Wuchereria bancrofti.</title>
        <authorList>
            <person name="Nutman T.B."/>
            <person name="Fink D.L."/>
            <person name="Russ C."/>
            <person name="Young S."/>
            <person name="Zeng Q."/>
            <person name="Koehrsen M."/>
            <person name="Alvarado L."/>
            <person name="Berlin A."/>
            <person name="Chapman S.B."/>
            <person name="Chen Z."/>
            <person name="Freedman E."/>
            <person name="Gellesch M."/>
            <person name="Goldberg J."/>
            <person name="Griggs A."/>
            <person name="Gujja S."/>
            <person name="Heilman E.R."/>
            <person name="Heiman D."/>
            <person name="Hepburn T."/>
            <person name="Howarth C."/>
            <person name="Jen D."/>
            <person name="Larson L."/>
            <person name="Lewis B."/>
            <person name="Mehta T."/>
            <person name="Park D."/>
            <person name="Pearson M."/>
            <person name="Roberts A."/>
            <person name="Saif S."/>
            <person name="Shea T."/>
            <person name="Shenoy N."/>
            <person name="Sisk P."/>
            <person name="Stolte C."/>
            <person name="Sykes S."/>
            <person name="Walk T."/>
            <person name="White J."/>
            <person name="Yandava C."/>
            <person name="Haas B."/>
            <person name="Henn M.R."/>
            <person name="Nusbaum C."/>
            <person name="Birren B."/>
        </authorList>
    </citation>
    <scope>NUCLEOTIDE SEQUENCE [LARGE SCALE GENOMIC DNA]</scope>
    <source>
        <strain evidence="2">NA</strain>
    </source>
</reference>
<dbReference type="AlphaFoldDB" id="J9E259"/>
<accession>J9E259</accession>
<evidence type="ECO:0000313" key="2">
    <source>
        <dbReference type="Proteomes" id="UP000004810"/>
    </source>
</evidence>
<proteinExistence type="predicted"/>
<name>J9E259_WUCBA</name>
<feature type="non-terminal residue" evidence="1">
    <location>
        <position position="1"/>
    </location>
</feature>
<sequence length="59" mass="6577">WNSIRWNKPLESNGGTIGGRYCSRSMPFFESLSKDYSTPPLGHIGLQSASKNNIDSFVK</sequence>
<comment type="caution">
    <text evidence="1">The sequence shown here is derived from an EMBL/GenBank/DDBJ whole genome shotgun (WGS) entry which is preliminary data.</text>
</comment>
<dbReference type="EMBL" id="ADBV01019750">
    <property type="protein sequence ID" value="EJW71022.1"/>
    <property type="molecule type" value="Genomic_DNA"/>
</dbReference>
<evidence type="ECO:0000313" key="1">
    <source>
        <dbReference type="EMBL" id="EJW71022.1"/>
    </source>
</evidence>
<dbReference type="Proteomes" id="UP000004810">
    <property type="component" value="Unassembled WGS sequence"/>
</dbReference>
<organism evidence="1 2">
    <name type="scientific">Wuchereria bancrofti</name>
    <dbReference type="NCBI Taxonomy" id="6293"/>
    <lineage>
        <taxon>Eukaryota</taxon>
        <taxon>Metazoa</taxon>
        <taxon>Ecdysozoa</taxon>
        <taxon>Nematoda</taxon>
        <taxon>Chromadorea</taxon>
        <taxon>Rhabditida</taxon>
        <taxon>Spirurina</taxon>
        <taxon>Spiruromorpha</taxon>
        <taxon>Filarioidea</taxon>
        <taxon>Onchocercidae</taxon>
        <taxon>Wuchereria</taxon>
    </lineage>
</organism>
<protein>
    <submittedName>
        <fullName evidence="1">Uncharacterized protein</fullName>
    </submittedName>
</protein>